<comment type="subcellular location">
    <subcellularLocation>
        <location evidence="1">Cytoplasm</location>
    </subcellularLocation>
</comment>
<dbReference type="GeneID" id="96997103"/>
<evidence type="ECO:0000256" key="4">
    <source>
        <dbReference type="ARBA" id="ARBA00022490"/>
    </source>
</evidence>
<comment type="similarity">
    <text evidence="2">Belongs to the YqgB family.</text>
</comment>
<evidence type="ECO:0000256" key="3">
    <source>
        <dbReference type="ARBA" id="ARBA00018270"/>
    </source>
</evidence>
<keyword evidence="8" id="KW-1185">Reference proteome</keyword>
<dbReference type="GO" id="GO:0005737">
    <property type="term" value="C:cytoplasm"/>
    <property type="evidence" value="ECO:0007669"/>
    <property type="project" value="UniProtKB-SubCell"/>
</dbReference>
<dbReference type="InterPro" id="IPR020196">
    <property type="entry name" value="Uncharacterised_YqgB"/>
</dbReference>
<accession>A0A515CQ83</accession>
<organism evidence="5 7">
    <name type="scientific">Serratia liquefaciens</name>
    <dbReference type="NCBI Taxonomy" id="614"/>
    <lineage>
        <taxon>Bacteria</taxon>
        <taxon>Pseudomonadati</taxon>
        <taxon>Pseudomonadota</taxon>
        <taxon>Gammaproteobacteria</taxon>
        <taxon>Enterobacterales</taxon>
        <taxon>Yersiniaceae</taxon>
        <taxon>Serratia</taxon>
    </lineage>
</organism>
<dbReference type="EMBL" id="CP068148">
    <property type="protein sequence ID" value="QQU56036.1"/>
    <property type="molecule type" value="Genomic_DNA"/>
</dbReference>
<dbReference type="AlphaFoldDB" id="A0A515CQ83"/>
<dbReference type="RefSeq" id="WP_115058053.1">
    <property type="nucleotide sequence ID" value="NZ_CADDTP010000013.1"/>
</dbReference>
<proteinExistence type="inferred from homology"/>
<evidence type="ECO:0000313" key="8">
    <source>
        <dbReference type="Proteomes" id="UP000595237"/>
    </source>
</evidence>
<dbReference type="Proteomes" id="UP000317572">
    <property type="component" value="Chromosome"/>
</dbReference>
<dbReference type="EMBL" id="CP033893">
    <property type="protein sequence ID" value="QDL30325.1"/>
    <property type="molecule type" value="Genomic_DNA"/>
</dbReference>
<evidence type="ECO:0000313" key="6">
    <source>
        <dbReference type="EMBL" id="QQU56036.1"/>
    </source>
</evidence>
<dbReference type="Pfam" id="PF11036">
    <property type="entry name" value="YqgB"/>
    <property type="match status" value="1"/>
</dbReference>
<evidence type="ECO:0000256" key="2">
    <source>
        <dbReference type="ARBA" id="ARBA00008499"/>
    </source>
</evidence>
<gene>
    <name evidence="5" type="ORF">EGO53_00290</name>
    <name evidence="6" type="ORF">I6I38_03205</name>
</gene>
<name>A0A515CQ83_SERLI</name>
<evidence type="ECO:0000313" key="5">
    <source>
        <dbReference type="EMBL" id="QDL30325.1"/>
    </source>
</evidence>
<sequence length="47" mass="5203">MSNKPIADRERQFYSLPQGRFVGLFSRVVAAIVADCIVSTRCEASNV</sequence>
<reference evidence="5 7" key="1">
    <citation type="submission" date="2018-11" db="EMBL/GenBank/DDBJ databases">
        <title>The first complete genome of Serratia liquefaciens isolated from metalophyte plant revel distinctness adaptive mechanisms in an extreme habitat.</title>
        <authorList>
            <person name="Caneschi W.L."/>
            <person name="Sanchez A.B."/>
            <person name="Felestrino E.B."/>
            <person name="Assis R.A.B."/>
            <person name="Lemes C.G.C."/>
            <person name="Cordeiro I.F."/>
            <person name="Fonseca N.P."/>
            <person name="Villa M."/>
            <person name="Vieira I.T."/>
            <person name="Moraes L.A."/>
            <person name="Kamino L.H.Y."/>
            <person name="do Carmo F."/>
            <person name="Garcia C.M."/>
            <person name="Almeida N.F."/>
            <person name="Silva R.S."/>
            <person name="Ferro J.A."/>
            <person name="Ferro M.I.T."/>
            <person name="Varani A.M."/>
            <person name="Ferreira R.M."/>
            <person name="dos Santos V.L."/>
            <person name="Silva U.C."/>
            <person name="Setubal J.C."/>
            <person name="Moreira L.M."/>
        </authorList>
    </citation>
    <scope>NUCLEOTIDE SEQUENCE [LARGE SCALE GENOMIC DNA]</scope>
    <source>
        <strain evidence="5 7">FG3</strain>
    </source>
</reference>
<reference evidence="6 8" key="2">
    <citation type="submission" date="2021-01" db="EMBL/GenBank/DDBJ databases">
        <title>FDA dAtabase for Regulatory Grade micrObial Sequences (FDA-ARGOS): Supporting development and validation of Infectious Disease Dx tests.</title>
        <authorList>
            <person name="Blissenbach B."/>
            <person name="Krut O."/>
            <person name="Tallon L."/>
            <person name="Sadzewicz L."/>
            <person name="Zhao X."/>
            <person name="Boylan J."/>
            <person name="Ott S."/>
            <person name="Bowen H."/>
            <person name="Vavikolanu K."/>
            <person name="Mehta A."/>
            <person name="Aluvathingal J."/>
            <person name="Nadendla S."/>
            <person name="Yan Y."/>
            <person name="Sichtig H."/>
        </authorList>
    </citation>
    <scope>NUCLEOTIDE SEQUENCE [LARGE SCALE GENOMIC DNA]</scope>
    <source>
        <strain evidence="6 8">FDAARGOS_1081</strain>
    </source>
</reference>
<keyword evidence="4" id="KW-0963">Cytoplasm</keyword>
<evidence type="ECO:0000256" key="1">
    <source>
        <dbReference type="ARBA" id="ARBA00004496"/>
    </source>
</evidence>
<evidence type="ECO:0000313" key="7">
    <source>
        <dbReference type="Proteomes" id="UP000317572"/>
    </source>
</evidence>
<dbReference type="Proteomes" id="UP000595237">
    <property type="component" value="Chromosome"/>
</dbReference>
<protein>
    <recommendedName>
        <fullName evidence="3">Uncharacterized protein YqgB</fullName>
    </recommendedName>
</protein>